<dbReference type="RefSeq" id="WP_209337339.1">
    <property type="nucleotide sequence ID" value="NZ_JAGIYY010000013.1"/>
</dbReference>
<dbReference type="Gene3D" id="3.40.1350.10">
    <property type="match status" value="1"/>
</dbReference>
<gene>
    <name evidence="1" type="ORF">J5Y06_21915</name>
</gene>
<evidence type="ECO:0008006" key="3">
    <source>
        <dbReference type="Google" id="ProtNLM"/>
    </source>
</evidence>
<sequence length="146" mass="16177">MDGASNLAELPLINTGQTGMAGEHFVTGELLRRGWLAAMINGNSPLLDILASKGDRTIQIQVKTRSEGAKGDTSLPQAKFSSRIFYIVVDFVGRGADYYVIPGGMLDRFYYRSPCGIRGRIPYNRLDSFKDRWDFLEADVHETANG</sequence>
<proteinExistence type="predicted"/>
<dbReference type="InterPro" id="IPR011335">
    <property type="entry name" value="Restrct_endonuc-II-like"/>
</dbReference>
<dbReference type="SUPFAM" id="SSF52980">
    <property type="entry name" value="Restriction endonuclease-like"/>
    <property type="match status" value="1"/>
</dbReference>
<dbReference type="EMBL" id="JAGIYY010000013">
    <property type="protein sequence ID" value="MBP0441308.1"/>
    <property type="molecule type" value="Genomic_DNA"/>
</dbReference>
<organism evidence="1 2">
    <name type="scientific">Tianweitania sediminis</name>
    <dbReference type="NCBI Taxonomy" id="1502156"/>
    <lineage>
        <taxon>Bacteria</taxon>
        <taxon>Pseudomonadati</taxon>
        <taxon>Pseudomonadota</taxon>
        <taxon>Alphaproteobacteria</taxon>
        <taxon>Hyphomicrobiales</taxon>
        <taxon>Phyllobacteriaceae</taxon>
        <taxon>Tianweitania</taxon>
    </lineage>
</organism>
<protein>
    <recommendedName>
        <fullName evidence="3">PD(D/E)XK endonuclease domain-containing protein</fullName>
    </recommendedName>
</protein>
<keyword evidence="2" id="KW-1185">Reference proteome</keyword>
<dbReference type="GO" id="GO:0003676">
    <property type="term" value="F:nucleic acid binding"/>
    <property type="evidence" value="ECO:0007669"/>
    <property type="project" value="InterPro"/>
</dbReference>
<dbReference type="InterPro" id="IPR011856">
    <property type="entry name" value="tRNA_endonuc-like_dom_sf"/>
</dbReference>
<evidence type="ECO:0000313" key="2">
    <source>
        <dbReference type="Proteomes" id="UP000666240"/>
    </source>
</evidence>
<accession>A0A8J7R1V9</accession>
<evidence type="ECO:0000313" key="1">
    <source>
        <dbReference type="EMBL" id="MBP0441308.1"/>
    </source>
</evidence>
<comment type="caution">
    <text evidence="1">The sequence shown here is derived from an EMBL/GenBank/DDBJ whole genome shotgun (WGS) entry which is preliminary data.</text>
</comment>
<reference evidence="1" key="1">
    <citation type="submission" date="2021-03" db="EMBL/GenBank/DDBJ databases">
        <title>Genome sequencing and assembly of Tianweitania sediminis.</title>
        <authorList>
            <person name="Chhetri G."/>
        </authorList>
    </citation>
    <scope>NUCLEOTIDE SEQUENCE</scope>
    <source>
        <strain evidence="1">Z8</strain>
    </source>
</reference>
<dbReference type="Proteomes" id="UP000666240">
    <property type="component" value="Unassembled WGS sequence"/>
</dbReference>
<name>A0A8J7R1V9_9HYPH</name>
<dbReference type="AlphaFoldDB" id="A0A8J7R1V9"/>